<dbReference type="Pfam" id="PF04321">
    <property type="entry name" value="RmlD_sub_bind"/>
    <property type="match status" value="1"/>
</dbReference>
<sequence length="292" mass="31609">MRILLAGAKGQLGRCFKDRLPEDWELIATDSQTLDITDAASVMNMVKNFQPDAVVNAAAYTAVDKAESERDKAFAINATGTYNLAAAAQAVGAKFVHVSTDYVFPGNAKSPYTETDSPDPVGIYGKSKLAGELLALSANPNSMVIRTAWVFSEYGNNFVKTMLRLAKDRDTLGVVDDQIGNPTYAGDLAQAIIDALKLQNFPIGLYHYCGDKSVSWCDFARATFQTASQSGRDFRVPITNGITTSEYPTPAARPPYSVMNCDKIKSLGLNMSDWQAALNKIVPVLLAEQQAS</sequence>
<dbReference type="CDD" id="cd05254">
    <property type="entry name" value="dTDP_HR_like_SDR_e"/>
    <property type="match status" value="1"/>
</dbReference>
<comment type="cofactor">
    <cofactor evidence="6">
        <name>Mg(2+)</name>
        <dbReference type="ChEBI" id="CHEBI:18420"/>
    </cofactor>
    <text evidence="6">Binds 1 Mg(2+) ion per monomer.</text>
</comment>
<dbReference type="OrthoDB" id="9803892at2"/>
<reference evidence="8 9" key="1">
    <citation type="submission" date="2018-12" db="EMBL/GenBank/DDBJ databases">
        <authorList>
            <consortium name="Pathogen Informatics"/>
        </authorList>
    </citation>
    <scope>NUCLEOTIDE SEQUENCE [LARGE SCALE GENOMIC DNA]</scope>
    <source>
        <strain evidence="8 9">NCTC10296</strain>
    </source>
</reference>
<evidence type="ECO:0000256" key="3">
    <source>
        <dbReference type="ARBA" id="ARBA00012929"/>
    </source>
</evidence>
<comment type="similarity">
    <text evidence="2 6">Belongs to the dTDP-4-dehydrorhamnose reductase family.</text>
</comment>
<dbReference type="EMBL" id="LR134313">
    <property type="protein sequence ID" value="VEF02993.1"/>
    <property type="molecule type" value="Genomic_DNA"/>
</dbReference>
<dbReference type="EC" id="1.1.1.133" evidence="3 6"/>
<dbReference type="InterPro" id="IPR005913">
    <property type="entry name" value="dTDP_dehydrorham_reduct"/>
</dbReference>
<name>A0A448DAG1_9NEIS</name>
<evidence type="ECO:0000256" key="4">
    <source>
        <dbReference type="ARBA" id="ARBA00017099"/>
    </source>
</evidence>
<evidence type="ECO:0000256" key="5">
    <source>
        <dbReference type="ARBA" id="ARBA00048200"/>
    </source>
</evidence>
<accession>A0A448DAG1</accession>
<protein>
    <recommendedName>
        <fullName evidence="4 6">dTDP-4-dehydrorhamnose reductase</fullName>
        <ecNumber evidence="3 6">1.1.1.133</ecNumber>
    </recommendedName>
</protein>
<proteinExistence type="inferred from homology"/>
<evidence type="ECO:0000313" key="8">
    <source>
        <dbReference type="EMBL" id="VEF02993.1"/>
    </source>
</evidence>
<dbReference type="Gene3D" id="3.40.50.720">
    <property type="entry name" value="NAD(P)-binding Rossmann-like Domain"/>
    <property type="match status" value="1"/>
</dbReference>
<dbReference type="FunFam" id="3.40.50.720:FF:000159">
    <property type="entry name" value="dTDP-4-dehydrorhamnose reductase"/>
    <property type="match status" value="1"/>
</dbReference>
<evidence type="ECO:0000256" key="1">
    <source>
        <dbReference type="ARBA" id="ARBA00004781"/>
    </source>
</evidence>
<comment type="pathway">
    <text evidence="1 6">Carbohydrate biosynthesis; dTDP-L-rhamnose biosynthesis.</text>
</comment>
<comment type="catalytic activity">
    <reaction evidence="5 6">
        <text>dTDP-beta-L-rhamnose + NADP(+) = dTDP-4-dehydro-beta-L-rhamnose + NADPH + H(+)</text>
        <dbReference type="Rhea" id="RHEA:21796"/>
        <dbReference type="ChEBI" id="CHEBI:15378"/>
        <dbReference type="ChEBI" id="CHEBI:57510"/>
        <dbReference type="ChEBI" id="CHEBI:57783"/>
        <dbReference type="ChEBI" id="CHEBI:58349"/>
        <dbReference type="ChEBI" id="CHEBI:62830"/>
        <dbReference type="EC" id="1.1.1.133"/>
    </reaction>
</comment>
<gene>
    <name evidence="8" type="primary">rfbD</name>
    <name evidence="8" type="ORF">NCTC10296_02088</name>
</gene>
<keyword evidence="6" id="KW-0521">NADP</keyword>
<dbReference type="GO" id="GO:0005829">
    <property type="term" value="C:cytosol"/>
    <property type="evidence" value="ECO:0007669"/>
    <property type="project" value="TreeGrafter"/>
</dbReference>
<dbReference type="Gene3D" id="3.90.25.10">
    <property type="entry name" value="UDP-galactose 4-epimerase, domain 1"/>
    <property type="match status" value="1"/>
</dbReference>
<dbReference type="UniPathway" id="UPA00124"/>
<dbReference type="GO" id="GO:0019305">
    <property type="term" value="P:dTDP-rhamnose biosynthetic process"/>
    <property type="evidence" value="ECO:0007669"/>
    <property type="project" value="UniProtKB-UniPathway"/>
</dbReference>
<dbReference type="RefSeq" id="WP_085416995.1">
    <property type="nucleotide sequence ID" value="NZ_CAUJPY010000012.1"/>
</dbReference>
<dbReference type="Proteomes" id="UP000279284">
    <property type="component" value="Chromosome"/>
</dbReference>
<evidence type="ECO:0000256" key="2">
    <source>
        <dbReference type="ARBA" id="ARBA00010944"/>
    </source>
</evidence>
<dbReference type="GO" id="GO:0008831">
    <property type="term" value="F:dTDP-4-dehydrorhamnose reductase activity"/>
    <property type="evidence" value="ECO:0007669"/>
    <property type="project" value="UniProtKB-EC"/>
</dbReference>
<keyword evidence="6 8" id="KW-0560">Oxidoreductase</keyword>
<comment type="function">
    <text evidence="6">Catalyzes the reduction of dTDP-6-deoxy-L-lyxo-4-hexulose to yield dTDP-L-rhamnose.</text>
</comment>
<dbReference type="InterPro" id="IPR036291">
    <property type="entry name" value="NAD(P)-bd_dom_sf"/>
</dbReference>
<evidence type="ECO:0000259" key="7">
    <source>
        <dbReference type="Pfam" id="PF04321"/>
    </source>
</evidence>
<feature type="domain" description="RmlD-like substrate binding" evidence="7">
    <location>
        <begin position="1"/>
        <end position="282"/>
    </location>
</feature>
<dbReference type="InterPro" id="IPR029903">
    <property type="entry name" value="RmlD-like-bd"/>
</dbReference>
<dbReference type="NCBIfam" id="TIGR01214">
    <property type="entry name" value="rmlD"/>
    <property type="match status" value="1"/>
</dbReference>
<dbReference type="STRING" id="493.BWD07_08445"/>
<dbReference type="SUPFAM" id="SSF51735">
    <property type="entry name" value="NAD(P)-binding Rossmann-fold domains"/>
    <property type="match status" value="1"/>
</dbReference>
<dbReference type="PANTHER" id="PTHR10491">
    <property type="entry name" value="DTDP-4-DEHYDRORHAMNOSE REDUCTASE"/>
    <property type="match status" value="1"/>
</dbReference>
<dbReference type="AlphaFoldDB" id="A0A448DAG1"/>
<dbReference type="KEGG" id="nci:NCTC10296_02088"/>
<keyword evidence="9" id="KW-1185">Reference proteome</keyword>
<organism evidence="8 9">
    <name type="scientific">Neisseria canis</name>
    <dbReference type="NCBI Taxonomy" id="493"/>
    <lineage>
        <taxon>Bacteria</taxon>
        <taxon>Pseudomonadati</taxon>
        <taxon>Pseudomonadota</taxon>
        <taxon>Betaproteobacteria</taxon>
        <taxon>Neisseriales</taxon>
        <taxon>Neisseriaceae</taxon>
        <taxon>Neisseria</taxon>
    </lineage>
</organism>
<evidence type="ECO:0000313" key="9">
    <source>
        <dbReference type="Proteomes" id="UP000279284"/>
    </source>
</evidence>
<dbReference type="PANTHER" id="PTHR10491:SF4">
    <property type="entry name" value="METHIONINE ADENOSYLTRANSFERASE 2 SUBUNIT BETA"/>
    <property type="match status" value="1"/>
</dbReference>
<evidence type="ECO:0000256" key="6">
    <source>
        <dbReference type="RuleBase" id="RU364082"/>
    </source>
</evidence>